<dbReference type="GO" id="GO:0005737">
    <property type="term" value="C:cytoplasm"/>
    <property type="evidence" value="ECO:0007669"/>
    <property type="project" value="UniProtKB-SubCell"/>
</dbReference>
<dbReference type="Gene3D" id="1.10.10.620">
    <property type="entry name" value="ribosome modulation factor like domain"/>
    <property type="match status" value="1"/>
</dbReference>
<feature type="region of interest" description="Disordered" evidence="4">
    <location>
        <begin position="1"/>
        <end position="25"/>
    </location>
</feature>
<dbReference type="NCBIfam" id="NF011162">
    <property type="entry name" value="PRK14563.1"/>
    <property type="match status" value="1"/>
</dbReference>
<keyword evidence="10" id="KW-1185">Reference proteome</keyword>
<dbReference type="EMBL" id="BBRZ01000053">
    <property type="protein sequence ID" value="GAM57419.1"/>
    <property type="molecule type" value="Genomic_DNA"/>
</dbReference>
<evidence type="ECO:0000313" key="5">
    <source>
        <dbReference type="EMBL" id="GAM57419.1"/>
    </source>
</evidence>
<accession>A0A0B8P395</accession>
<evidence type="ECO:0000313" key="9">
    <source>
        <dbReference type="Proteomes" id="UP000031670"/>
    </source>
</evidence>
<accession>A0A0B8QKI8</accession>
<organism evidence="7 8">
    <name type="scientific">Vibrio ishigakensis</name>
    <dbReference type="NCBI Taxonomy" id="1481914"/>
    <lineage>
        <taxon>Bacteria</taxon>
        <taxon>Pseudomonadati</taxon>
        <taxon>Pseudomonadota</taxon>
        <taxon>Gammaproteobacteria</taxon>
        <taxon>Vibrionales</taxon>
        <taxon>Vibrionaceae</taxon>
        <taxon>Vibrio</taxon>
    </lineage>
</organism>
<evidence type="ECO:0000313" key="10">
    <source>
        <dbReference type="Proteomes" id="UP000031671"/>
    </source>
</evidence>
<sequence>MKRQKRDRLERAQSQGYKAGLNGRSSETCPYQQVDAKSYWLGGWRDAKDDIESGLFK</sequence>
<dbReference type="InterPro" id="IPR023200">
    <property type="entry name" value="RMF_sf"/>
</dbReference>
<dbReference type="EMBL" id="BBSA01000014">
    <property type="protein sequence ID" value="GAM64640.1"/>
    <property type="molecule type" value="Genomic_DNA"/>
</dbReference>
<gene>
    <name evidence="3" type="primary">rmf</name>
    <name evidence="5" type="ORF">JCM19231_2896</name>
    <name evidence="6" type="ORF">JCM19232_4332</name>
    <name evidence="7" type="ORF">JCM19241_3540</name>
</gene>
<evidence type="ECO:0000313" key="8">
    <source>
        <dbReference type="Proteomes" id="UP000031666"/>
    </source>
</evidence>
<evidence type="ECO:0000256" key="1">
    <source>
        <dbReference type="ARBA" id="ARBA00022490"/>
    </source>
</evidence>
<accession>A0A0B8PCQ5</accession>
<protein>
    <recommendedName>
        <fullName evidence="3">Ribosome modulation factor</fullName>
        <shortName evidence="3">RMF</shortName>
    </recommendedName>
</protein>
<comment type="subcellular location">
    <subcellularLocation>
        <location evidence="3">Cytoplasm</location>
    </subcellularLocation>
</comment>
<reference evidence="6 9" key="2">
    <citation type="submission" date="2015-01" db="EMBL/GenBank/DDBJ databases">
        <title>Vibrio sp. C5 JCM 19232 whole genome shotgun sequence.</title>
        <authorList>
            <person name="Sawabe T."/>
            <person name="Meirelles P."/>
            <person name="Feng G."/>
            <person name="Sayaka M."/>
            <person name="Hattori M."/>
            <person name="Ohkuma M."/>
        </authorList>
    </citation>
    <scope>NUCLEOTIDE SEQUENCE [LARGE SCALE GENOMIC DNA]</scope>
    <source>
        <strain evidence="6 9">JCM19232</strain>
    </source>
</reference>
<comment type="caution">
    <text evidence="7">The sequence shown here is derived from an EMBL/GenBank/DDBJ whole genome shotgun (WGS) entry which is preliminary data.</text>
</comment>
<dbReference type="Proteomes" id="UP000031671">
    <property type="component" value="Unassembled WGS sequence"/>
</dbReference>
<dbReference type="InterPro" id="IPR007040">
    <property type="entry name" value="Ribosome_modulation_factor"/>
</dbReference>
<dbReference type="Proteomes" id="UP000031670">
    <property type="component" value="Unassembled WGS sequence"/>
</dbReference>
<evidence type="ECO:0000313" key="7">
    <source>
        <dbReference type="EMBL" id="GAM75628.1"/>
    </source>
</evidence>
<dbReference type="HAMAP" id="MF_00919">
    <property type="entry name" value="RMF"/>
    <property type="match status" value="1"/>
</dbReference>
<dbReference type="AlphaFoldDB" id="A0A0B8QKI8"/>
<comment type="similarity">
    <text evidence="3">Belongs to the ribosome modulation factor family.</text>
</comment>
<keyword evidence="2 3" id="KW-0810">Translation regulation</keyword>
<keyword evidence="1 3" id="KW-0963">Cytoplasm</keyword>
<reference evidence="5 10" key="1">
    <citation type="submission" date="2015-01" db="EMBL/GenBank/DDBJ databases">
        <title>Vibrio sp. C1 JCM 19231 whole genome shotgun sequence.</title>
        <authorList>
            <person name="Sawabe T."/>
            <person name="Meirelles P."/>
            <person name="Feng G."/>
            <person name="Sayaka M."/>
            <person name="Hattori M."/>
            <person name="Ohkuma M."/>
        </authorList>
    </citation>
    <scope>NUCLEOTIDE SEQUENCE [LARGE SCALE GENOMIC DNA]</scope>
    <source>
        <strain evidence="10">JCM 19231</strain>
        <strain evidence="5">JCM19231</strain>
    </source>
</reference>
<evidence type="ECO:0000256" key="4">
    <source>
        <dbReference type="SAM" id="MobiDB-lite"/>
    </source>
</evidence>
<dbReference type="EMBL" id="BBSC01000004">
    <property type="protein sequence ID" value="GAM75628.1"/>
    <property type="molecule type" value="Genomic_DNA"/>
</dbReference>
<comment type="function">
    <text evidence="3">During stationary phase, converts 70S ribosomes to an inactive dimeric form (100S ribosomes).</text>
</comment>
<name>A0A0B8QKI8_9VIBR</name>
<dbReference type="Proteomes" id="UP000031666">
    <property type="component" value="Unassembled WGS sequence"/>
</dbReference>
<evidence type="ECO:0000256" key="2">
    <source>
        <dbReference type="ARBA" id="ARBA00022845"/>
    </source>
</evidence>
<evidence type="ECO:0000256" key="3">
    <source>
        <dbReference type="HAMAP-Rule" id="MF_00919"/>
    </source>
</evidence>
<evidence type="ECO:0000313" key="6">
    <source>
        <dbReference type="EMBL" id="GAM64640.1"/>
    </source>
</evidence>
<dbReference type="NCBIfam" id="NF041886">
    <property type="entry name" value="Rmf_CrpP_fam"/>
    <property type="match status" value="1"/>
</dbReference>
<dbReference type="RefSeq" id="WP_261835589.1">
    <property type="nucleotide sequence ID" value="NZ_AP024881.1"/>
</dbReference>
<dbReference type="STRING" id="1481914.JCM19241_3540"/>
<reference evidence="7 8" key="3">
    <citation type="submission" date="2015-01" db="EMBL/GenBank/DDBJ databases">
        <title>Vibrio sp. C94 JCM 19241 whole genome shotgun sequence.</title>
        <authorList>
            <person name="Sawabe T."/>
            <person name="Meirelles P."/>
            <person name="Feng G."/>
            <person name="Sayaka M."/>
            <person name="Hattori M."/>
            <person name="Ohkuma M."/>
        </authorList>
    </citation>
    <scope>NUCLEOTIDE SEQUENCE [LARGE SCALE GENOMIC DNA]</scope>
    <source>
        <strain evidence="8">JCM 19241</strain>
        <strain evidence="7">JCM19241</strain>
    </source>
</reference>
<reference evidence="8 9" key="4">
    <citation type="submission" date="2015-01" db="EMBL/GenBank/DDBJ databases">
        <authorList>
            <consortium name="NBRP consortium"/>
            <person name="Sawabe T."/>
            <person name="Meirelles P."/>
            <person name="Feng G."/>
            <person name="Sayaka M."/>
            <person name="Hattori M."/>
            <person name="Ohkuma M."/>
        </authorList>
    </citation>
    <scope>NUCLEOTIDE SEQUENCE [LARGE SCALE GENOMIC DNA]</scope>
    <source>
        <strain evidence="10">JCM 19231</strain>
        <strain evidence="8">JCM 19241</strain>
        <strain evidence="5">JCM19231</strain>
        <strain evidence="6 9">JCM19232</strain>
        <strain evidence="7">JCM19241</strain>
    </source>
</reference>
<dbReference type="GO" id="GO:0006417">
    <property type="term" value="P:regulation of translation"/>
    <property type="evidence" value="ECO:0007669"/>
    <property type="project" value="UniProtKB-UniRule"/>
</dbReference>
<dbReference type="Pfam" id="PF04957">
    <property type="entry name" value="RMF"/>
    <property type="match status" value="1"/>
</dbReference>
<proteinExistence type="inferred from homology"/>